<dbReference type="AlphaFoldDB" id="A0A9D0ZRH1"/>
<reference evidence="2" key="1">
    <citation type="submission" date="2020-10" db="EMBL/GenBank/DDBJ databases">
        <authorList>
            <person name="Gilroy R."/>
        </authorList>
    </citation>
    <scope>NUCLEOTIDE SEQUENCE</scope>
    <source>
        <strain evidence="2">CHK147-3167</strain>
    </source>
</reference>
<dbReference type="InterPro" id="IPR002035">
    <property type="entry name" value="VWF_A"/>
</dbReference>
<sequence>MGFFNNKKDNGKEVAKGNSSFDLEALTSGLDIDNIGMLSGSDLGDLKNSNEAELDAAIKSFSKRQVDVMFVFDRSGSCAGTELDMMRGFNNFIKHEKDERNEDFITVSLFDHENKVVYDRTPVKRVKGLEYQVRGGTALYDSLCENLKSLQRKKNDNTEVIVVIMTDGADNSSHEYDINMTRELISGLKRQGWNFIFLGAMDYAKDYAAELGIDEKYAEIYSPEAVDANFKAIERVADDVHGSGKVSEDWAEPVVEARLQIEGRKDNHVKRLGRRK</sequence>
<name>A0A9D0ZRH1_9FIRM</name>
<evidence type="ECO:0000259" key="1">
    <source>
        <dbReference type="PROSITE" id="PS50234"/>
    </source>
</evidence>
<comment type="caution">
    <text evidence="2">The sequence shown here is derived from an EMBL/GenBank/DDBJ whole genome shotgun (WGS) entry which is preliminary data.</text>
</comment>
<dbReference type="Proteomes" id="UP000886786">
    <property type="component" value="Unassembled WGS sequence"/>
</dbReference>
<dbReference type="PROSITE" id="PS50234">
    <property type="entry name" value="VWFA"/>
    <property type="match status" value="1"/>
</dbReference>
<accession>A0A9D0ZRH1</accession>
<proteinExistence type="predicted"/>
<feature type="domain" description="VWFA" evidence="1">
    <location>
        <begin position="67"/>
        <end position="240"/>
    </location>
</feature>
<organism evidence="2 3">
    <name type="scientific">Candidatus Coprosoma intestinipullorum</name>
    <dbReference type="NCBI Taxonomy" id="2840752"/>
    <lineage>
        <taxon>Bacteria</taxon>
        <taxon>Bacillati</taxon>
        <taxon>Bacillota</taxon>
        <taxon>Bacillota incertae sedis</taxon>
        <taxon>Candidatus Coprosoma</taxon>
    </lineage>
</organism>
<dbReference type="InterPro" id="IPR036465">
    <property type="entry name" value="vWFA_dom_sf"/>
</dbReference>
<evidence type="ECO:0000313" key="2">
    <source>
        <dbReference type="EMBL" id="HIQ91304.1"/>
    </source>
</evidence>
<evidence type="ECO:0000313" key="3">
    <source>
        <dbReference type="Proteomes" id="UP000886786"/>
    </source>
</evidence>
<protein>
    <submittedName>
        <fullName evidence="2">VWA domain-containing protein</fullName>
    </submittedName>
</protein>
<gene>
    <name evidence="2" type="ORF">IAB27_06770</name>
</gene>
<dbReference type="EMBL" id="DVFV01000116">
    <property type="protein sequence ID" value="HIQ91304.1"/>
    <property type="molecule type" value="Genomic_DNA"/>
</dbReference>
<dbReference type="CDD" id="cd00198">
    <property type="entry name" value="vWFA"/>
    <property type="match status" value="1"/>
</dbReference>
<reference evidence="2" key="2">
    <citation type="journal article" date="2021" name="PeerJ">
        <title>Extensive microbial diversity within the chicken gut microbiome revealed by metagenomics and culture.</title>
        <authorList>
            <person name="Gilroy R."/>
            <person name="Ravi A."/>
            <person name="Getino M."/>
            <person name="Pursley I."/>
            <person name="Horton D.L."/>
            <person name="Alikhan N.F."/>
            <person name="Baker D."/>
            <person name="Gharbi K."/>
            <person name="Hall N."/>
            <person name="Watson M."/>
            <person name="Adriaenssens E.M."/>
            <person name="Foster-Nyarko E."/>
            <person name="Jarju S."/>
            <person name="Secka A."/>
            <person name="Antonio M."/>
            <person name="Oren A."/>
            <person name="Chaudhuri R.R."/>
            <person name="La Ragione R."/>
            <person name="Hildebrand F."/>
            <person name="Pallen M.J."/>
        </authorList>
    </citation>
    <scope>NUCLEOTIDE SEQUENCE</scope>
    <source>
        <strain evidence="2">CHK147-3167</strain>
    </source>
</reference>
<dbReference type="SUPFAM" id="SSF53300">
    <property type="entry name" value="vWA-like"/>
    <property type="match status" value="1"/>
</dbReference>
<dbReference type="Gene3D" id="3.40.50.410">
    <property type="entry name" value="von Willebrand factor, type A domain"/>
    <property type="match status" value="1"/>
</dbReference>